<comment type="caution">
    <text evidence="1">The sequence shown here is derived from an EMBL/GenBank/DDBJ whole genome shotgun (WGS) entry which is preliminary data.</text>
</comment>
<accession>A0A841R2K1</accession>
<sequence length="53" mass="5911">MKTACFLGRYATYQRVQRAKTARDGWKSVSAMKHVCIGAMKHVCIGAVKHVCI</sequence>
<protein>
    <submittedName>
        <fullName evidence="1">Uncharacterized protein</fullName>
    </submittedName>
</protein>
<dbReference type="Proteomes" id="UP000591941">
    <property type="component" value="Unassembled WGS sequence"/>
</dbReference>
<gene>
    <name evidence="1" type="ORF">HNR45_001046</name>
</gene>
<keyword evidence="2" id="KW-1185">Reference proteome</keyword>
<name>A0A841R2K1_9FIRM</name>
<organism evidence="1 2">
    <name type="scientific">Negativicoccus succinicivorans</name>
    <dbReference type="NCBI Taxonomy" id="620903"/>
    <lineage>
        <taxon>Bacteria</taxon>
        <taxon>Bacillati</taxon>
        <taxon>Bacillota</taxon>
        <taxon>Negativicutes</taxon>
        <taxon>Veillonellales</taxon>
        <taxon>Veillonellaceae</taxon>
        <taxon>Negativicoccus</taxon>
    </lineage>
</organism>
<proteinExistence type="predicted"/>
<reference evidence="1 2" key="1">
    <citation type="submission" date="2020-08" db="EMBL/GenBank/DDBJ databases">
        <title>Genomic Encyclopedia of Type Strains, Phase IV (KMG-IV): sequencing the most valuable type-strain genomes for metagenomic binning, comparative biology and taxonomic classification.</title>
        <authorList>
            <person name="Goeker M."/>
        </authorList>
    </citation>
    <scope>NUCLEOTIDE SEQUENCE [LARGE SCALE GENOMIC DNA]</scope>
    <source>
        <strain evidence="1 2">DSM 21255</strain>
    </source>
</reference>
<dbReference type="GeneID" id="93486312"/>
<evidence type="ECO:0000313" key="1">
    <source>
        <dbReference type="EMBL" id="MBB6477993.1"/>
    </source>
</evidence>
<dbReference type="AlphaFoldDB" id="A0A841R2K1"/>
<dbReference type="RefSeq" id="WP_159822275.1">
    <property type="nucleotide sequence ID" value="NZ_CABWNB010000001.1"/>
</dbReference>
<dbReference type="EMBL" id="JACHHI010000004">
    <property type="protein sequence ID" value="MBB6477993.1"/>
    <property type="molecule type" value="Genomic_DNA"/>
</dbReference>
<evidence type="ECO:0000313" key="2">
    <source>
        <dbReference type="Proteomes" id="UP000591941"/>
    </source>
</evidence>